<accession>A0A0B2WF93</accession>
<evidence type="ECO:0000256" key="1">
    <source>
        <dbReference type="SAM" id="MobiDB-lite"/>
    </source>
</evidence>
<reference evidence="2 3" key="1">
    <citation type="journal article" date="2014" name="Proc. Natl. Acad. Sci. U.S.A.">
        <title>Trajectory and genomic determinants of fungal-pathogen speciation and host adaptation.</title>
        <authorList>
            <person name="Hu X."/>
            <person name="Xiao G."/>
            <person name="Zheng P."/>
            <person name="Shang Y."/>
            <person name="Su Y."/>
            <person name="Zhang X."/>
            <person name="Liu X."/>
            <person name="Zhan S."/>
            <person name="St Leger R.J."/>
            <person name="Wang C."/>
        </authorList>
    </citation>
    <scope>NUCLEOTIDE SEQUENCE [LARGE SCALE GENOMIC DNA]</scope>
    <source>
        <strain evidence="2 3">ARSEF 1941</strain>
    </source>
</reference>
<dbReference type="Proteomes" id="UP000030816">
    <property type="component" value="Unassembled WGS sequence"/>
</dbReference>
<feature type="region of interest" description="Disordered" evidence="1">
    <location>
        <begin position="86"/>
        <end position="105"/>
    </location>
</feature>
<dbReference type="OrthoDB" id="4958867at2759"/>
<name>A0A0B2WF93_METAS</name>
<feature type="compositionally biased region" description="Basic and acidic residues" evidence="1">
    <location>
        <begin position="86"/>
        <end position="96"/>
    </location>
</feature>
<dbReference type="STRING" id="1081103.A0A0B2WF93"/>
<organism evidence="2 3">
    <name type="scientific">Metarhizium album (strain ARSEF 1941)</name>
    <dbReference type="NCBI Taxonomy" id="1081103"/>
    <lineage>
        <taxon>Eukaryota</taxon>
        <taxon>Fungi</taxon>
        <taxon>Dikarya</taxon>
        <taxon>Ascomycota</taxon>
        <taxon>Pezizomycotina</taxon>
        <taxon>Sordariomycetes</taxon>
        <taxon>Hypocreomycetidae</taxon>
        <taxon>Hypocreales</taxon>
        <taxon>Clavicipitaceae</taxon>
        <taxon>Metarhizium</taxon>
    </lineage>
</organism>
<dbReference type="AlphaFoldDB" id="A0A0B2WF93"/>
<evidence type="ECO:0000313" key="3">
    <source>
        <dbReference type="Proteomes" id="UP000030816"/>
    </source>
</evidence>
<dbReference type="EMBL" id="AZHE01000032">
    <property type="protein sequence ID" value="KHN94586.1"/>
    <property type="molecule type" value="Genomic_DNA"/>
</dbReference>
<sequence>MPDKVIGPNRTKEPGPQPYRDLIYCLYPGCHSQGFRQGVDLEEHYKSAHIPSVPVPGGKSARMSAALDPFDRLDVFLDTLQKNADVDKAADEESTRSTDSLQQPTKQTAQAGWRWRCAKCSQIIDLDCYGYVCPFCRQT</sequence>
<gene>
    <name evidence="2" type="ORF">MAM_07492</name>
</gene>
<evidence type="ECO:0008006" key="4">
    <source>
        <dbReference type="Google" id="ProtNLM"/>
    </source>
</evidence>
<dbReference type="HOGENOM" id="CLU_118690_0_0_1"/>
<proteinExistence type="predicted"/>
<evidence type="ECO:0000313" key="2">
    <source>
        <dbReference type="EMBL" id="KHN94586.1"/>
    </source>
</evidence>
<protein>
    <recommendedName>
        <fullName evidence="4">C2H2-type domain-containing protein</fullName>
    </recommendedName>
</protein>
<comment type="caution">
    <text evidence="2">The sequence shown here is derived from an EMBL/GenBank/DDBJ whole genome shotgun (WGS) entry which is preliminary data.</text>
</comment>
<dbReference type="GeneID" id="63741947"/>
<keyword evidence="3" id="KW-1185">Reference proteome</keyword>
<dbReference type="RefSeq" id="XP_040675652.1">
    <property type="nucleotide sequence ID" value="XM_040826290.1"/>
</dbReference>